<keyword evidence="2" id="KW-0378">Hydrolase</keyword>
<evidence type="ECO:0000256" key="1">
    <source>
        <dbReference type="ARBA" id="ARBA00022723"/>
    </source>
</evidence>
<dbReference type="HOGENOM" id="CLU_773743_0_0_1"/>
<feature type="binding site" evidence="3">
    <location>
        <position position="11"/>
    </location>
    <ligand>
        <name>Zn(2+)</name>
        <dbReference type="ChEBI" id="CHEBI:29105"/>
        <label>2</label>
    </ligand>
</feature>
<feature type="region of interest" description="Disordered" evidence="4">
    <location>
        <begin position="313"/>
        <end position="332"/>
    </location>
</feature>
<name>H2ZBQ7_CIOSA</name>
<evidence type="ECO:0000259" key="5">
    <source>
        <dbReference type="PROSITE" id="PS51845"/>
    </source>
</evidence>
<dbReference type="InParanoid" id="H2ZBQ7"/>
<proteinExistence type="predicted"/>
<dbReference type="PRINTS" id="PR00387">
    <property type="entry name" value="PDIESTERASE1"/>
</dbReference>
<dbReference type="Gene3D" id="1.10.1300.10">
    <property type="entry name" value="3'5'-cyclic nucleotide phosphodiesterase, catalytic domain"/>
    <property type="match status" value="1"/>
</dbReference>
<reference evidence="6" key="3">
    <citation type="submission" date="2025-09" db="UniProtKB">
        <authorList>
            <consortium name="Ensembl"/>
        </authorList>
    </citation>
    <scope>IDENTIFICATION</scope>
</reference>
<evidence type="ECO:0000256" key="2">
    <source>
        <dbReference type="ARBA" id="ARBA00022801"/>
    </source>
</evidence>
<dbReference type="Pfam" id="PF00233">
    <property type="entry name" value="PDEase_I"/>
    <property type="match status" value="1"/>
</dbReference>
<reference evidence="6" key="2">
    <citation type="submission" date="2025-08" db="UniProtKB">
        <authorList>
            <consortium name="Ensembl"/>
        </authorList>
    </citation>
    <scope>IDENTIFICATION</scope>
</reference>
<feature type="binding site" evidence="3">
    <location>
        <position position="11"/>
    </location>
    <ligand>
        <name>Zn(2+)</name>
        <dbReference type="ChEBI" id="CHEBI:29105"/>
        <label>1</label>
    </ligand>
</feature>
<dbReference type="Ensembl" id="ENSCSAVT00000015196.1">
    <property type="protein sequence ID" value="ENSCSAVP00000015022.1"/>
    <property type="gene ID" value="ENSCSAVG00000008803.1"/>
</dbReference>
<dbReference type="Proteomes" id="UP000007875">
    <property type="component" value="Unassembled WGS sequence"/>
</dbReference>
<protein>
    <recommendedName>
        <fullName evidence="5">PDEase domain-containing protein</fullName>
    </recommendedName>
</protein>
<evidence type="ECO:0000313" key="7">
    <source>
        <dbReference type="Proteomes" id="UP000007875"/>
    </source>
</evidence>
<feature type="binding site" evidence="3">
    <location>
        <position position="124"/>
    </location>
    <ligand>
        <name>Zn(2+)</name>
        <dbReference type="ChEBI" id="CHEBI:29105"/>
        <label>1</label>
    </ligand>
</feature>
<feature type="binding site" evidence="3">
    <location>
        <position position="10"/>
    </location>
    <ligand>
        <name>Zn(2+)</name>
        <dbReference type="ChEBI" id="CHEBI:29105"/>
        <label>1</label>
    </ligand>
</feature>
<sequence>MSLYLAAAMHDYDHPGRTNAFLVETRHPLAILYNDRSVLENHHASSSWGLLYSDPRYDFLKNLDTAEWKRLRFLVVEAILATDLKKHFVILSQFGVKSQNGKGISWSADEDRLLVCQMVIKLADIGGPAKKRNLHMTWTKAICEEFFIQGDEERELGLPVSPFMDREQPQVAELQRTFINNLIKPIVQSMHKSGILAGKVEESEESEVVESNESLLLEQLKDNLNFWKAKQPACGHEEMNEAFKLALPVDLSIRETNPAFSTQRVNVTITDNPICRVNKPDNLSSTEGITSSQHIVSSKPMTSSQHMKSTDAMTSSQHMVSSNAMTSSDTMTSKKCRINSILEKPRIIITHGVPPPSS</sequence>
<dbReference type="GO" id="GO:0007165">
    <property type="term" value="P:signal transduction"/>
    <property type="evidence" value="ECO:0007669"/>
    <property type="project" value="InterPro"/>
</dbReference>
<dbReference type="CDD" id="cd00077">
    <property type="entry name" value="HDc"/>
    <property type="match status" value="1"/>
</dbReference>
<dbReference type="PROSITE" id="PS00126">
    <property type="entry name" value="PDEASE_I_1"/>
    <property type="match status" value="1"/>
</dbReference>
<evidence type="ECO:0000313" key="6">
    <source>
        <dbReference type="Ensembl" id="ENSCSAVP00000015022.1"/>
    </source>
</evidence>
<evidence type="ECO:0000256" key="3">
    <source>
        <dbReference type="PIRSR" id="PIRSR623088-3"/>
    </source>
</evidence>
<dbReference type="PROSITE" id="PS51845">
    <property type="entry name" value="PDEASE_I_2"/>
    <property type="match status" value="1"/>
</dbReference>
<accession>H2ZBQ7</accession>
<dbReference type="InterPro" id="IPR036971">
    <property type="entry name" value="PDEase_catalytic_dom_sf"/>
</dbReference>
<evidence type="ECO:0000256" key="4">
    <source>
        <dbReference type="SAM" id="MobiDB-lite"/>
    </source>
</evidence>
<keyword evidence="1 3" id="KW-0479">Metal-binding</keyword>
<organism evidence="6 7">
    <name type="scientific">Ciona savignyi</name>
    <name type="common">Pacific transparent sea squirt</name>
    <dbReference type="NCBI Taxonomy" id="51511"/>
    <lineage>
        <taxon>Eukaryota</taxon>
        <taxon>Metazoa</taxon>
        <taxon>Chordata</taxon>
        <taxon>Tunicata</taxon>
        <taxon>Ascidiacea</taxon>
        <taxon>Phlebobranchia</taxon>
        <taxon>Cionidae</taxon>
        <taxon>Ciona</taxon>
    </lineage>
</organism>
<dbReference type="SUPFAM" id="SSF109604">
    <property type="entry name" value="HD-domain/PDEase-like"/>
    <property type="match status" value="1"/>
</dbReference>
<dbReference type="InterPro" id="IPR003607">
    <property type="entry name" value="HD/PDEase_dom"/>
</dbReference>
<dbReference type="AlphaFoldDB" id="H2ZBQ7"/>
<dbReference type="GO" id="GO:0004114">
    <property type="term" value="F:3',5'-cyclic-nucleotide phosphodiesterase activity"/>
    <property type="evidence" value="ECO:0007669"/>
    <property type="project" value="InterPro"/>
</dbReference>
<feature type="region of interest" description="Disordered" evidence="4">
    <location>
        <begin position="281"/>
        <end position="306"/>
    </location>
</feature>
<dbReference type="InterPro" id="IPR002073">
    <property type="entry name" value="PDEase_catalytic_dom"/>
</dbReference>
<keyword evidence="7" id="KW-1185">Reference proteome</keyword>
<dbReference type="PANTHER" id="PTHR11347">
    <property type="entry name" value="CYCLIC NUCLEOTIDE PHOSPHODIESTERASE"/>
    <property type="match status" value="1"/>
</dbReference>
<dbReference type="InterPro" id="IPR023088">
    <property type="entry name" value="PDEase"/>
</dbReference>
<dbReference type="InterPro" id="IPR023174">
    <property type="entry name" value="PDEase_CS"/>
</dbReference>
<dbReference type="GeneTree" id="ENSGT00940000170168"/>
<dbReference type="GO" id="GO:0046872">
    <property type="term" value="F:metal ion binding"/>
    <property type="evidence" value="ECO:0007669"/>
    <property type="project" value="UniProtKB-KW"/>
</dbReference>
<dbReference type="STRING" id="51511.ENSCSAVP00000015022"/>
<dbReference type="eggNOG" id="ENOG502QSV8">
    <property type="taxonomic scope" value="Eukaryota"/>
</dbReference>
<reference evidence="7" key="1">
    <citation type="submission" date="2003-08" db="EMBL/GenBank/DDBJ databases">
        <authorList>
            <person name="Birren B."/>
            <person name="Nusbaum C."/>
            <person name="Abebe A."/>
            <person name="Abouelleil A."/>
            <person name="Adekoya E."/>
            <person name="Ait-zahra M."/>
            <person name="Allen N."/>
            <person name="Allen T."/>
            <person name="An P."/>
            <person name="Anderson M."/>
            <person name="Anderson S."/>
            <person name="Arachchi H."/>
            <person name="Armbruster J."/>
            <person name="Bachantsang P."/>
            <person name="Baldwin J."/>
            <person name="Barry A."/>
            <person name="Bayul T."/>
            <person name="Blitshsteyn B."/>
            <person name="Bloom T."/>
            <person name="Blye J."/>
            <person name="Boguslavskiy L."/>
            <person name="Borowsky M."/>
            <person name="Boukhgalter B."/>
            <person name="Brunache A."/>
            <person name="Butler J."/>
            <person name="Calixte N."/>
            <person name="Calvo S."/>
            <person name="Camarata J."/>
            <person name="Campo K."/>
            <person name="Chang J."/>
            <person name="Cheshatsang Y."/>
            <person name="Citroen M."/>
            <person name="Collymore A."/>
            <person name="Considine T."/>
            <person name="Cook A."/>
            <person name="Cooke P."/>
            <person name="Corum B."/>
            <person name="Cuomo C."/>
            <person name="David R."/>
            <person name="Dawoe T."/>
            <person name="Degray S."/>
            <person name="Dodge S."/>
            <person name="Dooley K."/>
            <person name="Dorje P."/>
            <person name="Dorjee K."/>
            <person name="Dorris L."/>
            <person name="Duffey N."/>
            <person name="Dupes A."/>
            <person name="Elkins T."/>
            <person name="Engels R."/>
            <person name="Erickson J."/>
            <person name="Farina A."/>
            <person name="Faro S."/>
            <person name="Ferreira P."/>
            <person name="Fischer H."/>
            <person name="Fitzgerald M."/>
            <person name="Foley K."/>
            <person name="Gage D."/>
            <person name="Galagan J."/>
            <person name="Gearin G."/>
            <person name="Gnerre S."/>
            <person name="Gnirke A."/>
            <person name="Goyette A."/>
            <person name="Graham J."/>
            <person name="Grandbois E."/>
            <person name="Gyaltsen K."/>
            <person name="Hafez N."/>
            <person name="Hagopian D."/>
            <person name="Hagos B."/>
            <person name="Hall J."/>
            <person name="Hatcher B."/>
            <person name="Heller A."/>
            <person name="Higgins H."/>
            <person name="Honan T."/>
            <person name="Horn A."/>
            <person name="Houde N."/>
            <person name="Hughes L."/>
            <person name="Hulme W."/>
            <person name="Husby E."/>
            <person name="Iliev I."/>
            <person name="Jaffe D."/>
            <person name="Jones C."/>
            <person name="Kamal M."/>
            <person name="Kamat A."/>
            <person name="Kamvysselis M."/>
            <person name="Karlsson E."/>
            <person name="Kells C."/>
            <person name="Kieu A."/>
            <person name="Kisner P."/>
            <person name="Kodira C."/>
            <person name="Kulbokas E."/>
            <person name="Labutti K."/>
            <person name="Lama D."/>
            <person name="Landers T."/>
            <person name="Leger J."/>
            <person name="Levine S."/>
            <person name="Lewis D."/>
            <person name="Lewis T."/>
            <person name="Lindblad-toh K."/>
            <person name="Liu X."/>
            <person name="Lokyitsang T."/>
            <person name="Lokyitsang Y."/>
            <person name="Lucien O."/>
            <person name="Lui A."/>
            <person name="Ma L.J."/>
            <person name="Mabbitt R."/>
            <person name="Macdonald J."/>
            <person name="Maclean C."/>
            <person name="Major J."/>
            <person name="Manning J."/>
            <person name="Marabella R."/>
            <person name="Maru K."/>
            <person name="Matthews C."/>
            <person name="Mauceli E."/>
            <person name="Mccarthy M."/>
            <person name="Mcdonough S."/>
            <person name="Mcghee T."/>
            <person name="Meldrim J."/>
            <person name="Meneus L."/>
            <person name="Mesirov J."/>
            <person name="Mihalev A."/>
            <person name="Mihova T."/>
            <person name="Mikkelsen T."/>
            <person name="Mlenga V."/>
            <person name="Moru K."/>
            <person name="Mozes J."/>
            <person name="Mulrain L."/>
            <person name="Munson G."/>
            <person name="Naylor J."/>
            <person name="Newes C."/>
            <person name="Nguyen C."/>
            <person name="Nguyen N."/>
            <person name="Nguyen T."/>
            <person name="Nicol R."/>
            <person name="Nielsen C."/>
            <person name="Nizzari M."/>
            <person name="Norbu C."/>
            <person name="Norbu N."/>
            <person name="O'donnell P."/>
            <person name="Okoawo O."/>
            <person name="O'leary S."/>
            <person name="Omotosho B."/>
            <person name="O'neill K."/>
            <person name="Osman S."/>
            <person name="Parker S."/>
            <person name="Perrin D."/>
            <person name="Phunkhang P."/>
            <person name="Piqani B."/>
            <person name="Purcell S."/>
            <person name="Rachupka T."/>
            <person name="Ramasamy U."/>
            <person name="Rameau R."/>
            <person name="Ray V."/>
            <person name="Raymond C."/>
            <person name="Retta R."/>
            <person name="Richardson S."/>
            <person name="Rise C."/>
            <person name="Rodriguez J."/>
            <person name="Rogers J."/>
            <person name="Rogov P."/>
            <person name="Rutman M."/>
            <person name="Schupbach R."/>
            <person name="Seaman C."/>
            <person name="Settipalli S."/>
            <person name="Sharpe T."/>
            <person name="Sheridan J."/>
            <person name="Sherpa N."/>
            <person name="Shi J."/>
            <person name="Smirnov S."/>
            <person name="Smith C."/>
            <person name="Sougnez C."/>
            <person name="Spencer B."/>
            <person name="Stalker J."/>
            <person name="Stange-thomann N."/>
            <person name="Stavropoulos S."/>
            <person name="Stetson K."/>
            <person name="Stone C."/>
            <person name="Stone S."/>
            <person name="Stubbs M."/>
            <person name="Talamas J."/>
            <person name="Tchuinga P."/>
            <person name="Tenzing P."/>
            <person name="Tesfaye S."/>
            <person name="Theodore J."/>
            <person name="Thoulutsang Y."/>
            <person name="Topham K."/>
            <person name="Towey S."/>
            <person name="Tsamla T."/>
            <person name="Tsomo N."/>
            <person name="Vallee D."/>
            <person name="Vassiliev H."/>
            <person name="Venkataraman V."/>
            <person name="Vinson J."/>
            <person name="Vo A."/>
            <person name="Wade C."/>
            <person name="Wang S."/>
            <person name="Wangchuk T."/>
            <person name="Wangdi T."/>
            <person name="Whittaker C."/>
            <person name="Wilkinson J."/>
            <person name="Wu Y."/>
            <person name="Wyman D."/>
            <person name="Yadav S."/>
            <person name="Yang S."/>
            <person name="Yang X."/>
            <person name="Yeager S."/>
            <person name="Yee E."/>
            <person name="Young G."/>
            <person name="Zainoun J."/>
            <person name="Zembeck L."/>
            <person name="Zimmer A."/>
            <person name="Zody M."/>
            <person name="Lander E."/>
        </authorList>
    </citation>
    <scope>NUCLEOTIDE SEQUENCE [LARGE SCALE GENOMIC DNA]</scope>
</reference>
<feature type="domain" description="PDEase" evidence="5">
    <location>
        <begin position="1"/>
        <end position="234"/>
    </location>
</feature>